<feature type="domain" description="Retrotransposon Copia-like N-terminal" evidence="1">
    <location>
        <begin position="13"/>
        <end position="58"/>
    </location>
</feature>
<dbReference type="AlphaFoldDB" id="A0A9W7MJ25"/>
<comment type="caution">
    <text evidence="2">The sequence shown here is derived from an EMBL/GenBank/DDBJ whole genome shotgun (WGS) entry which is preliminary data.</text>
</comment>
<dbReference type="Proteomes" id="UP001165190">
    <property type="component" value="Unassembled WGS sequence"/>
</dbReference>
<dbReference type="Pfam" id="PF14244">
    <property type="entry name" value="Retrotran_gag_3"/>
    <property type="match status" value="1"/>
</dbReference>
<evidence type="ECO:0000259" key="1">
    <source>
        <dbReference type="Pfam" id="PF14244"/>
    </source>
</evidence>
<organism evidence="2 3">
    <name type="scientific">Hibiscus trionum</name>
    <name type="common">Flower of an hour</name>
    <dbReference type="NCBI Taxonomy" id="183268"/>
    <lineage>
        <taxon>Eukaryota</taxon>
        <taxon>Viridiplantae</taxon>
        <taxon>Streptophyta</taxon>
        <taxon>Embryophyta</taxon>
        <taxon>Tracheophyta</taxon>
        <taxon>Spermatophyta</taxon>
        <taxon>Magnoliopsida</taxon>
        <taxon>eudicotyledons</taxon>
        <taxon>Gunneridae</taxon>
        <taxon>Pentapetalae</taxon>
        <taxon>rosids</taxon>
        <taxon>malvids</taxon>
        <taxon>Malvales</taxon>
        <taxon>Malvaceae</taxon>
        <taxon>Malvoideae</taxon>
        <taxon>Hibiscus</taxon>
    </lineage>
</organism>
<dbReference type="InterPro" id="IPR029472">
    <property type="entry name" value="Copia-like_N"/>
</dbReference>
<evidence type="ECO:0000313" key="2">
    <source>
        <dbReference type="EMBL" id="GMJ02442.1"/>
    </source>
</evidence>
<dbReference type="EMBL" id="BSYR01000036">
    <property type="protein sequence ID" value="GMJ02442.1"/>
    <property type="molecule type" value="Genomic_DNA"/>
</dbReference>
<gene>
    <name evidence="2" type="ORF">HRI_003913400</name>
</gene>
<protein>
    <recommendedName>
        <fullName evidence="1">Retrotransposon Copia-like N-terminal domain-containing protein</fullName>
    </recommendedName>
</protein>
<dbReference type="PANTHER" id="PTHR37610:SF78">
    <property type="entry name" value="GAG-POLYPEPTIDE OF LTR COPIA-TYPE-RELATED"/>
    <property type="match status" value="1"/>
</dbReference>
<accession>A0A9W7MJ25</accession>
<evidence type="ECO:0000313" key="3">
    <source>
        <dbReference type="Proteomes" id="UP001165190"/>
    </source>
</evidence>
<name>A0A9W7MJ25_HIBTR</name>
<reference evidence="2" key="1">
    <citation type="submission" date="2023-05" db="EMBL/GenBank/DDBJ databases">
        <title>Genome and transcriptome analyses reveal genes involved in the formation of fine ridges on petal epidermal cells in Hibiscus trionum.</title>
        <authorList>
            <person name="Koshimizu S."/>
            <person name="Masuda S."/>
            <person name="Ishii T."/>
            <person name="Shirasu K."/>
            <person name="Hoshino A."/>
            <person name="Arita M."/>
        </authorList>
    </citation>
    <scope>NUCLEOTIDE SEQUENCE</scope>
    <source>
        <strain evidence="2">Hamamatsu line</strain>
    </source>
</reference>
<proteinExistence type="predicted"/>
<sequence>MDSIDFNHPLYLHSSDTPGALLVSYKLVGVENYSAWSRSLRISLLAKNKLGFIDGTCKHDIYEDSLKSQWDRCNAIVLSWILNTVSQELSAGIVFASNASLVWLDLKERFDKIDGSRIFFLHRQIATTSQGDSSISTYFTKLKLLWDEYTVLVPFLVPVPIPRRIKLISCSNGCFNF</sequence>
<dbReference type="PANTHER" id="PTHR37610">
    <property type="entry name" value="CCHC-TYPE DOMAIN-CONTAINING PROTEIN"/>
    <property type="match status" value="1"/>
</dbReference>
<dbReference type="OrthoDB" id="1002462at2759"/>
<keyword evidence="3" id="KW-1185">Reference proteome</keyword>